<dbReference type="PROSITE" id="PS51767">
    <property type="entry name" value="PEPTIDASE_A1"/>
    <property type="match status" value="1"/>
</dbReference>
<dbReference type="PANTHER" id="PTHR47966">
    <property type="entry name" value="BETA-SITE APP-CLEAVING ENZYME, ISOFORM A-RELATED"/>
    <property type="match status" value="1"/>
</dbReference>
<accession>A0AAD7I8Z0</accession>
<dbReference type="Proteomes" id="UP001215598">
    <property type="component" value="Unassembled WGS sequence"/>
</dbReference>
<sequence>MSVQQFKFETVTVVKFFLPGKFLHSFGHAVSSSLALVLASATAALATAPHSDLKFTLTSASSTPDARRTRIAASTSRSNTSNIELFDYFNGTDLQWYGQISIGTPPPNFTVVFDTGNPVLDVPSIVCGGACANQHQFDLSKSSTFKDLNSTTIEIFDTGGGVTPVNGSNWELWLSHVSDALVVGDLSVPLEKFYLIRNQTSPFLYNPYDGIMGLSPNLHRRGIRPHLRDGSRTPVYSPNVDGNWLSSQAIFVNSEVALNETVPIIFDTGTSNILFVEDTAVAIHSLISPNITANPDEPGTFGIPCSLLPGLPAVIDIQFVGIEGQDAFNLTIPSSEFSVGPFADKPEVCQTLINVVEEYNLVGLSLLKHYYSAWDINGTRIGFTPSGF</sequence>
<keyword evidence="2" id="KW-1015">Disulfide bond</keyword>
<dbReference type="EMBL" id="JARKIB010000115">
    <property type="protein sequence ID" value="KAJ7737748.1"/>
    <property type="molecule type" value="Genomic_DNA"/>
</dbReference>
<dbReference type="SUPFAM" id="SSF50630">
    <property type="entry name" value="Acid proteases"/>
    <property type="match status" value="1"/>
</dbReference>
<dbReference type="GO" id="GO:0006508">
    <property type="term" value="P:proteolysis"/>
    <property type="evidence" value="ECO:0007669"/>
    <property type="project" value="UniProtKB-KW"/>
</dbReference>
<evidence type="ECO:0000259" key="3">
    <source>
        <dbReference type="PROSITE" id="PS51767"/>
    </source>
</evidence>
<gene>
    <name evidence="4" type="ORF">B0H16DRAFT_1730251</name>
</gene>
<keyword evidence="5" id="KW-1185">Reference proteome</keyword>
<evidence type="ECO:0000313" key="4">
    <source>
        <dbReference type="EMBL" id="KAJ7737748.1"/>
    </source>
</evidence>
<keyword evidence="4" id="KW-0378">Hydrolase</keyword>
<comment type="similarity">
    <text evidence="1">Belongs to the peptidase A1 family.</text>
</comment>
<dbReference type="Pfam" id="PF00026">
    <property type="entry name" value="Asp"/>
    <property type="match status" value="2"/>
</dbReference>
<feature type="disulfide bond" evidence="2">
    <location>
        <begin position="127"/>
        <end position="131"/>
    </location>
</feature>
<name>A0AAD7I8Z0_9AGAR</name>
<proteinExistence type="inferred from homology"/>
<reference evidence="4" key="1">
    <citation type="submission" date="2023-03" db="EMBL/GenBank/DDBJ databases">
        <title>Massive genome expansion in bonnet fungi (Mycena s.s.) driven by repeated elements and novel gene families across ecological guilds.</title>
        <authorList>
            <consortium name="Lawrence Berkeley National Laboratory"/>
            <person name="Harder C.B."/>
            <person name="Miyauchi S."/>
            <person name="Viragh M."/>
            <person name="Kuo A."/>
            <person name="Thoen E."/>
            <person name="Andreopoulos B."/>
            <person name="Lu D."/>
            <person name="Skrede I."/>
            <person name="Drula E."/>
            <person name="Henrissat B."/>
            <person name="Morin E."/>
            <person name="Kohler A."/>
            <person name="Barry K."/>
            <person name="LaButti K."/>
            <person name="Morin E."/>
            <person name="Salamov A."/>
            <person name="Lipzen A."/>
            <person name="Mereny Z."/>
            <person name="Hegedus B."/>
            <person name="Baldrian P."/>
            <person name="Stursova M."/>
            <person name="Weitz H."/>
            <person name="Taylor A."/>
            <person name="Grigoriev I.V."/>
            <person name="Nagy L.G."/>
            <person name="Martin F."/>
            <person name="Kauserud H."/>
        </authorList>
    </citation>
    <scope>NUCLEOTIDE SEQUENCE</scope>
    <source>
        <strain evidence="4">CBHHK182m</strain>
    </source>
</reference>
<comment type="caution">
    <text evidence="4">The sequence shown here is derived from an EMBL/GenBank/DDBJ whole genome shotgun (WGS) entry which is preliminary data.</text>
</comment>
<dbReference type="PANTHER" id="PTHR47966:SF51">
    <property type="entry name" value="BETA-SITE APP-CLEAVING ENZYME, ISOFORM A-RELATED"/>
    <property type="match status" value="1"/>
</dbReference>
<dbReference type="InterPro" id="IPR001461">
    <property type="entry name" value="Aspartic_peptidase_A1"/>
</dbReference>
<dbReference type="PRINTS" id="PR00792">
    <property type="entry name" value="PEPSIN"/>
</dbReference>
<evidence type="ECO:0000256" key="1">
    <source>
        <dbReference type="ARBA" id="ARBA00007447"/>
    </source>
</evidence>
<feature type="domain" description="Peptidase A1" evidence="3">
    <location>
        <begin position="96"/>
        <end position="384"/>
    </location>
</feature>
<keyword evidence="4" id="KW-0645">Protease</keyword>
<protein>
    <submittedName>
        <fullName evidence="4">Acid protease</fullName>
    </submittedName>
</protein>
<organism evidence="4 5">
    <name type="scientific">Mycena metata</name>
    <dbReference type="NCBI Taxonomy" id="1033252"/>
    <lineage>
        <taxon>Eukaryota</taxon>
        <taxon>Fungi</taxon>
        <taxon>Dikarya</taxon>
        <taxon>Basidiomycota</taxon>
        <taxon>Agaricomycotina</taxon>
        <taxon>Agaricomycetes</taxon>
        <taxon>Agaricomycetidae</taxon>
        <taxon>Agaricales</taxon>
        <taxon>Marasmiineae</taxon>
        <taxon>Mycenaceae</taxon>
        <taxon>Mycena</taxon>
    </lineage>
</organism>
<evidence type="ECO:0000313" key="5">
    <source>
        <dbReference type="Proteomes" id="UP001215598"/>
    </source>
</evidence>
<dbReference type="AlphaFoldDB" id="A0AAD7I8Z0"/>
<dbReference type="Gene3D" id="2.40.70.10">
    <property type="entry name" value="Acid Proteases"/>
    <property type="match status" value="2"/>
</dbReference>
<dbReference type="GO" id="GO:0004190">
    <property type="term" value="F:aspartic-type endopeptidase activity"/>
    <property type="evidence" value="ECO:0007669"/>
    <property type="project" value="InterPro"/>
</dbReference>
<dbReference type="InterPro" id="IPR033121">
    <property type="entry name" value="PEPTIDASE_A1"/>
</dbReference>
<dbReference type="InterPro" id="IPR021109">
    <property type="entry name" value="Peptidase_aspartic_dom_sf"/>
</dbReference>
<evidence type="ECO:0000256" key="2">
    <source>
        <dbReference type="PIRSR" id="PIRSR601461-2"/>
    </source>
</evidence>